<keyword evidence="8 19" id="KW-0812">Transmembrane</keyword>
<feature type="compositionally biased region" description="Pro residues" evidence="18">
    <location>
        <begin position="759"/>
        <end position="768"/>
    </location>
</feature>
<keyword evidence="9" id="KW-0378">Hydrolase</keyword>
<evidence type="ECO:0000256" key="7">
    <source>
        <dbReference type="ARBA" id="ARBA00022679"/>
    </source>
</evidence>
<keyword evidence="13 19" id="KW-0472">Membrane</keyword>
<comment type="similarity">
    <text evidence="2">In the N-terminal section; belongs to the glycosyltransferase 51 family.</text>
</comment>
<dbReference type="InterPro" id="IPR012338">
    <property type="entry name" value="Beta-lactam/transpept-like"/>
</dbReference>
<dbReference type="GO" id="GO:0009252">
    <property type="term" value="P:peptidoglycan biosynthetic process"/>
    <property type="evidence" value="ECO:0007669"/>
    <property type="project" value="UniProtKB-KW"/>
</dbReference>
<evidence type="ECO:0000256" key="15">
    <source>
        <dbReference type="ARBA" id="ARBA00023316"/>
    </source>
</evidence>
<feature type="domain" description="Penicillin-binding protein transpeptidase" evidence="20">
    <location>
        <begin position="336"/>
        <end position="614"/>
    </location>
</feature>
<dbReference type="GO" id="GO:0030288">
    <property type="term" value="C:outer membrane-bounded periplasmic space"/>
    <property type="evidence" value="ECO:0007669"/>
    <property type="project" value="TreeGrafter"/>
</dbReference>
<reference evidence="22 23" key="1">
    <citation type="submission" date="2018-08" db="EMBL/GenBank/DDBJ databases">
        <title>Bacillus chawlae sp. nov., Bacillus glennii sp. nov., and Bacillus saganii sp. nov. Isolated from the Vehicle Assembly Building at Kennedy Space Center where the Viking Spacecraft were Assembled.</title>
        <authorList>
            <person name="Seuylemezian A."/>
            <person name="Vaishampayan P."/>
        </authorList>
    </citation>
    <scope>NUCLEOTIDE SEQUENCE [LARGE SCALE GENOMIC DNA]</scope>
    <source>
        <strain evidence="22 23">V47-23a</strain>
    </source>
</reference>
<dbReference type="AlphaFoldDB" id="A0A372LR23"/>
<feature type="compositionally biased region" description="Basic and acidic residues" evidence="18">
    <location>
        <begin position="721"/>
        <end position="757"/>
    </location>
</feature>
<dbReference type="EMBL" id="QVTE01000014">
    <property type="protein sequence ID" value="RFU70648.1"/>
    <property type="molecule type" value="Genomic_DNA"/>
</dbReference>
<dbReference type="Gene3D" id="1.10.3810.10">
    <property type="entry name" value="Biosynthetic peptidoglycan transglycosylase-like"/>
    <property type="match status" value="1"/>
</dbReference>
<evidence type="ECO:0000256" key="9">
    <source>
        <dbReference type="ARBA" id="ARBA00022801"/>
    </source>
</evidence>
<dbReference type="PANTHER" id="PTHR32282">
    <property type="entry name" value="BINDING PROTEIN TRANSPEPTIDASE, PUTATIVE-RELATED"/>
    <property type="match status" value="1"/>
</dbReference>
<dbReference type="InterPro" id="IPR023346">
    <property type="entry name" value="Lysozyme-like_dom_sf"/>
</dbReference>
<gene>
    <name evidence="22" type="ORF">D0469_05805</name>
</gene>
<keyword evidence="3" id="KW-1003">Cell membrane</keyword>
<comment type="catalytic activity">
    <reaction evidence="16">
        <text>Preferential cleavage: (Ac)2-L-Lys-D-Ala-|-D-Ala. Also transpeptidation of peptidyl-alanyl moieties that are N-acyl substituents of D-alanine.</text>
        <dbReference type="EC" id="3.4.16.4"/>
    </reaction>
</comment>
<evidence type="ECO:0000256" key="5">
    <source>
        <dbReference type="ARBA" id="ARBA00022670"/>
    </source>
</evidence>
<dbReference type="NCBIfam" id="TIGR02074">
    <property type="entry name" value="PBP_1a_fam"/>
    <property type="match status" value="1"/>
</dbReference>
<keyword evidence="11" id="KW-0573">Peptidoglycan synthesis</keyword>
<keyword evidence="15" id="KW-0961">Cell wall biogenesis/degradation</keyword>
<evidence type="ECO:0000256" key="13">
    <source>
        <dbReference type="ARBA" id="ARBA00023136"/>
    </source>
</evidence>
<evidence type="ECO:0000256" key="18">
    <source>
        <dbReference type="SAM" id="MobiDB-lite"/>
    </source>
</evidence>
<dbReference type="RefSeq" id="WP_117325701.1">
    <property type="nucleotide sequence ID" value="NZ_QVTE01000014.1"/>
</dbReference>
<evidence type="ECO:0000256" key="1">
    <source>
        <dbReference type="ARBA" id="ARBA00007090"/>
    </source>
</evidence>
<evidence type="ECO:0000259" key="20">
    <source>
        <dbReference type="Pfam" id="PF00905"/>
    </source>
</evidence>
<sequence length="794" mass="88403">MDGLYRFFANHIKPMKLFKTGIILFSSFALFAVAFLNFFEPKTDISNLKTGLERPTEIYDAEGKLASKISANKTEGVPIEEIPKEVKNAVLAIEDHRFYEHNGVDYKGIARAFYTNLKAGEIVQGGSTITQQLTKTALLDTDRTYKRKFEEFFLAREVEKEFSKDEILEMYLNQIYFGHGSWGIQKASRIYFGKEVTDLSISEAAMLAGLIKAPTNLDPFNHYDKAVQRRNTVLSKMKSYQFITKEDYEAAAIEKITLNKEENGDPYKGKFPYYVDHVLTEASKEYKIELDELLTGGYKVYTALDQKMQQATEEVYKEDSNFPKGTNDEKTVQSGTVLLDPKTGGIKALVGGRGEHQLLGYNRATQLKAPPGSTMKPLAVFTPAIEEGYGPGSMLKDEKMDFGGYEPENINDQYRGEVPLYEALMKSLNVPTVWLLNEIGIQTGMDAAERFGIPLTEKDRKLGLALGGLEDGVAPIHMAGAFSAFANNGERINPHAIVKIVDSSGNEVAAWKEKKAKVTSKSVAKKMITMLLGVVEQGTGKNAQVEGWEIAGKTGSTQVPFEGYEQGVKDQWFVGFTPTLVGAVWAGYDKTDKTSYLTSTSSTGAAILFQRIMDKALEGQKPVSFDVPDIDTVIKEHEKDEKKREREEFWNDQKEKVERGWQKFKGSLKKEDSQKQTNPDQESEIPEGNKPAEEEGSVSNEKAPVTAEPDGGTTEPDSEEKETVKEPIDEPVKKEEKKEVKKEQKPEQQEPKGKTKTEPPTPEPPPAEPEGEPEQPEQDGDTGQTDDGEGTAPE</sequence>
<name>A0A372LR23_9BACI</name>
<dbReference type="Pfam" id="PF00905">
    <property type="entry name" value="Transpeptidase"/>
    <property type="match status" value="1"/>
</dbReference>
<comment type="catalytic activity">
    <reaction evidence="17">
        <text>[GlcNAc-(1-&gt;4)-Mur2Ac(oyl-L-Ala-gamma-D-Glu-L-Lys-D-Ala-D-Ala)](n)-di-trans,octa-cis-undecaprenyl diphosphate + beta-D-GlcNAc-(1-&gt;4)-Mur2Ac(oyl-L-Ala-gamma-D-Glu-L-Lys-D-Ala-D-Ala)-di-trans,octa-cis-undecaprenyl diphosphate = [GlcNAc-(1-&gt;4)-Mur2Ac(oyl-L-Ala-gamma-D-Glu-L-Lys-D-Ala-D-Ala)](n+1)-di-trans,octa-cis-undecaprenyl diphosphate + di-trans,octa-cis-undecaprenyl diphosphate + H(+)</text>
        <dbReference type="Rhea" id="RHEA:23708"/>
        <dbReference type="Rhea" id="RHEA-COMP:9602"/>
        <dbReference type="Rhea" id="RHEA-COMP:9603"/>
        <dbReference type="ChEBI" id="CHEBI:15378"/>
        <dbReference type="ChEBI" id="CHEBI:58405"/>
        <dbReference type="ChEBI" id="CHEBI:60033"/>
        <dbReference type="ChEBI" id="CHEBI:78435"/>
        <dbReference type="EC" id="2.4.99.28"/>
    </reaction>
</comment>
<keyword evidence="10" id="KW-0133">Cell shape</keyword>
<dbReference type="FunFam" id="1.10.3810.10:FF:000001">
    <property type="entry name" value="Penicillin-binding protein 1A"/>
    <property type="match status" value="1"/>
</dbReference>
<dbReference type="Proteomes" id="UP000264541">
    <property type="component" value="Unassembled WGS sequence"/>
</dbReference>
<keyword evidence="23" id="KW-1185">Reference proteome</keyword>
<evidence type="ECO:0000313" key="23">
    <source>
        <dbReference type="Proteomes" id="UP000264541"/>
    </source>
</evidence>
<dbReference type="Gene3D" id="3.40.710.10">
    <property type="entry name" value="DD-peptidase/beta-lactamase superfamily"/>
    <property type="match status" value="1"/>
</dbReference>
<dbReference type="InterPro" id="IPR036950">
    <property type="entry name" value="PBP_transglycosylase"/>
</dbReference>
<evidence type="ECO:0000259" key="21">
    <source>
        <dbReference type="Pfam" id="PF00912"/>
    </source>
</evidence>
<dbReference type="GO" id="GO:0006508">
    <property type="term" value="P:proteolysis"/>
    <property type="evidence" value="ECO:0007669"/>
    <property type="project" value="UniProtKB-KW"/>
</dbReference>
<feature type="transmembrane region" description="Helical" evidence="19">
    <location>
        <begin position="21"/>
        <end position="39"/>
    </location>
</feature>
<evidence type="ECO:0000256" key="14">
    <source>
        <dbReference type="ARBA" id="ARBA00023268"/>
    </source>
</evidence>
<keyword evidence="7" id="KW-0808">Transferase</keyword>
<evidence type="ECO:0000256" key="17">
    <source>
        <dbReference type="ARBA" id="ARBA00049902"/>
    </source>
</evidence>
<dbReference type="GO" id="GO:0009002">
    <property type="term" value="F:serine-type D-Ala-D-Ala carboxypeptidase activity"/>
    <property type="evidence" value="ECO:0007669"/>
    <property type="project" value="UniProtKB-EC"/>
</dbReference>
<feature type="compositionally biased region" description="Acidic residues" evidence="18">
    <location>
        <begin position="769"/>
        <end position="794"/>
    </location>
</feature>
<dbReference type="GO" id="GO:0071555">
    <property type="term" value="P:cell wall organization"/>
    <property type="evidence" value="ECO:0007669"/>
    <property type="project" value="UniProtKB-KW"/>
</dbReference>
<evidence type="ECO:0000313" key="22">
    <source>
        <dbReference type="EMBL" id="RFU70648.1"/>
    </source>
</evidence>
<evidence type="ECO:0000256" key="19">
    <source>
        <dbReference type="SAM" id="Phobius"/>
    </source>
</evidence>
<keyword evidence="6" id="KW-0328">Glycosyltransferase</keyword>
<organism evidence="22 23">
    <name type="scientific">Peribacillus saganii</name>
    <dbReference type="NCBI Taxonomy" id="2303992"/>
    <lineage>
        <taxon>Bacteria</taxon>
        <taxon>Bacillati</taxon>
        <taxon>Bacillota</taxon>
        <taxon>Bacilli</taxon>
        <taxon>Bacillales</taxon>
        <taxon>Bacillaceae</taxon>
        <taxon>Peribacillus</taxon>
    </lineage>
</organism>
<dbReference type="PANTHER" id="PTHR32282:SF32">
    <property type="entry name" value="PENICILLIN-BINDING PROTEIN 2A"/>
    <property type="match status" value="1"/>
</dbReference>
<dbReference type="SUPFAM" id="SSF56601">
    <property type="entry name" value="beta-lactamase/transpeptidase-like"/>
    <property type="match status" value="1"/>
</dbReference>
<feature type="region of interest" description="Disordered" evidence="18">
    <location>
        <begin position="661"/>
        <end position="794"/>
    </location>
</feature>
<comment type="similarity">
    <text evidence="1">In the C-terminal section; belongs to the transpeptidase family.</text>
</comment>
<evidence type="ECO:0000256" key="11">
    <source>
        <dbReference type="ARBA" id="ARBA00022984"/>
    </source>
</evidence>
<evidence type="ECO:0000256" key="3">
    <source>
        <dbReference type="ARBA" id="ARBA00022475"/>
    </source>
</evidence>
<proteinExistence type="inferred from homology"/>
<dbReference type="Pfam" id="PF00912">
    <property type="entry name" value="Transgly"/>
    <property type="match status" value="1"/>
</dbReference>
<dbReference type="GO" id="GO:0008658">
    <property type="term" value="F:penicillin binding"/>
    <property type="evidence" value="ECO:0007669"/>
    <property type="project" value="InterPro"/>
</dbReference>
<dbReference type="GO" id="GO:0008955">
    <property type="term" value="F:peptidoglycan glycosyltransferase activity"/>
    <property type="evidence" value="ECO:0007669"/>
    <property type="project" value="UniProtKB-EC"/>
</dbReference>
<evidence type="ECO:0000256" key="2">
    <source>
        <dbReference type="ARBA" id="ARBA00007739"/>
    </source>
</evidence>
<evidence type="ECO:0000256" key="8">
    <source>
        <dbReference type="ARBA" id="ARBA00022692"/>
    </source>
</evidence>
<keyword evidence="14" id="KW-0511">Multifunctional enzyme</keyword>
<dbReference type="InterPro" id="IPR001460">
    <property type="entry name" value="PCN-bd_Tpept"/>
</dbReference>
<dbReference type="InterPro" id="IPR050396">
    <property type="entry name" value="Glycosyltr_51/Transpeptidase"/>
</dbReference>
<keyword evidence="4" id="KW-0121">Carboxypeptidase</keyword>
<evidence type="ECO:0000256" key="10">
    <source>
        <dbReference type="ARBA" id="ARBA00022960"/>
    </source>
</evidence>
<feature type="domain" description="Glycosyl transferase family 51" evidence="21">
    <location>
        <begin position="63"/>
        <end position="238"/>
    </location>
</feature>
<dbReference type="GO" id="GO:0008360">
    <property type="term" value="P:regulation of cell shape"/>
    <property type="evidence" value="ECO:0007669"/>
    <property type="project" value="UniProtKB-KW"/>
</dbReference>
<accession>A0A372LR23</accession>
<evidence type="ECO:0000256" key="6">
    <source>
        <dbReference type="ARBA" id="ARBA00022676"/>
    </source>
</evidence>
<evidence type="ECO:0000256" key="4">
    <source>
        <dbReference type="ARBA" id="ARBA00022645"/>
    </source>
</evidence>
<dbReference type="InterPro" id="IPR001264">
    <property type="entry name" value="Glyco_trans_51"/>
</dbReference>
<keyword evidence="5" id="KW-0645">Protease</keyword>
<evidence type="ECO:0000256" key="12">
    <source>
        <dbReference type="ARBA" id="ARBA00022989"/>
    </source>
</evidence>
<protein>
    <submittedName>
        <fullName evidence="22">PBP1A family penicillin-binding protein</fullName>
    </submittedName>
</protein>
<comment type="caution">
    <text evidence="22">The sequence shown here is derived from an EMBL/GenBank/DDBJ whole genome shotgun (WGS) entry which is preliminary data.</text>
</comment>
<evidence type="ECO:0000256" key="16">
    <source>
        <dbReference type="ARBA" id="ARBA00034000"/>
    </source>
</evidence>
<dbReference type="OrthoDB" id="9766909at2"/>
<dbReference type="SUPFAM" id="SSF53955">
    <property type="entry name" value="Lysozyme-like"/>
    <property type="match status" value="1"/>
</dbReference>
<keyword evidence="12 19" id="KW-1133">Transmembrane helix</keyword>